<feature type="compositionally biased region" description="Polar residues" evidence="1">
    <location>
        <begin position="20"/>
        <end position="30"/>
    </location>
</feature>
<dbReference type="AlphaFoldDB" id="A0A061RQB8"/>
<evidence type="ECO:0000313" key="2">
    <source>
        <dbReference type="EMBL" id="JAC72989.1"/>
    </source>
</evidence>
<proteinExistence type="predicted"/>
<gene>
    <name evidence="2" type="ORF">TSPGSL018_30012</name>
</gene>
<organism evidence="2">
    <name type="scientific">Tetraselmis sp. GSL018</name>
    <dbReference type="NCBI Taxonomy" id="582737"/>
    <lineage>
        <taxon>Eukaryota</taxon>
        <taxon>Viridiplantae</taxon>
        <taxon>Chlorophyta</taxon>
        <taxon>core chlorophytes</taxon>
        <taxon>Chlorodendrophyceae</taxon>
        <taxon>Chlorodendrales</taxon>
        <taxon>Chlorodendraceae</taxon>
        <taxon>Tetraselmis</taxon>
    </lineage>
</organism>
<feature type="region of interest" description="Disordered" evidence="1">
    <location>
        <begin position="94"/>
        <end position="127"/>
    </location>
</feature>
<accession>A0A061RQB8</accession>
<sequence length="127" mass="13695">GECALLTGAPRAPTSPPRGVTSQLQRTTGQPPAISSPAALRSYCRTSARFGSFGALTWATLVTSCRGSQSQTQWLEHRPDGPICRSAWISPLPTKTETFSQPSREFPGGARPRPKHLWAAARPSPER</sequence>
<protein>
    <submittedName>
        <fullName evidence="2">Uncharacterized protein</fullName>
    </submittedName>
</protein>
<feature type="non-terminal residue" evidence="2">
    <location>
        <position position="1"/>
    </location>
</feature>
<dbReference type="EMBL" id="GBEZ01012949">
    <property type="protein sequence ID" value="JAC72989.1"/>
    <property type="molecule type" value="Transcribed_RNA"/>
</dbReference>
<evidence type="ECO:0000256" key="1">
    <source>
        <dbReference type="SAM" id="MobiDB-lite"/>
    </source>
</evidence>
<reference evidence="2" key="1">
    <citation type="submission" date="2014-05" db="EMBL/GenBank/DDBJ databases">
        <title>The transcriptome of the halophilic microalga Tetraselmis sp. GSL018 isolated from the Great Salt Lake, Utah.</title>
        <authorList>
            <person name="Jinkerson R.E."/>
            <person name="D'Adamo S."/>
            <person name="Posewitz M.C."/>
        </authorList>
    </citation>
    <scope>NUCLEOTIDE SEQUENCE</scope>
    <source>
        <strain evidence="2">GSL018</strain>
    </source>
</reference>
<feature type="region of interest" description="Disordered" evidence="1">
    <location>
        <begin position="1"/>
        <end position="35"/>
    </location>
</feature>
<name>A0A061RQB8_9CHLO</name>
<feature type="non-terminal residue" evidence="2">
    <location>
        <position position="127"/>
    </location>
</feature>
<feature type="compositionally biased region" description="Polar residues" evidence="1">
    <location>
        <begin position="94"/>
        <end position="103"/>
    </location>
</feature>